<evidence type="ECO:0000256" key="6">
    <source>
        <dbReference type="ARBA" id="ARBA00022833"/>
    </source>
</evidence>
<comment type="pathway">
    <text evidence="11">Carbohydrate degradation; L-arabinose degradation via L-ribulose; D-xylulose 5-phosphate from L-arabinose (bacterial route): step 3/3.</text>
</comment>
<evidence type="ECO:0000256" key="1">
    <source>
        <dbReference type="ARBA" id="ARBA00001726"/>
    </source>
</evidence>
<dbReference type="PANTHER" id="PTHR22789">
    <property type="entry name" value="FUCULOSE PHOSPHATE ALDOLASE"/>
    <property type="match status" value="1"/>
</dbReference>
<dbReference type="InterPro" id="IPR001303">
    <property type="entry name" value="Aldolase_II/adducin_N"/>
</dbReference>
<dbReference type="EMBL" id="JAGYPN010000003">
    <property type="protein sequence ID" value="MBS4224292.1"/>
    <property type="molecule type" value="Genomic_DNA"/>
</dbReference>
<evidence type="ECO:0000256" key="13">
    <source>
        <dbReference type="NCBIfam" id="TIGR00760"/>
    </source>
</evidence>
<evidence type="ECO:0000256" key="3">
    <source>
        <dbReference type="ARBA" id="ARBA00010037"/>
    </source>
</evidence>
<feature type="domain" description="Class II aldolase/adducin N-terminal" evidence="14">
    <location>
        <begin position="7"/>
        <end position="197"/>
    </location>
</feature>
<dbReference type="PANTHER" id="PTHR22789:SF8">
    <property type="entry name" value="L-RIBULOSE-5-PHOSPHATE 4-EPIMERASE SGBE"/>
    <property type="match status" value="1"/>
</dbReference>
<reference evidence="15 16" key="1">
    <citation type="submission" date="2021-05" db="EMBL/GenBank/DDBJ databases">
        <title>Novel Bacillus species.</title>
        <authorList>
            <person name="Liu G."/>
        </authorList>
    </citation>
    <scope>NUCLEOTIDE SEQUENCE [LARGE SCALE GENOMIC DNA]</scope>
    <source>
        <strain evidence="15 16">FJAT-49682</strain>
    </source>
</reference>
<evidence type="ECO:0000313" key="15">
    <source>
        <dbReference type="EMBL" id="MBS4224292.1"/>
    </source>
</evidence>
<evidence type="ECO:0000256" key="10">
    <source>
        <dbReference type="ARBA" id="ARBA00053542"/>
    </source>
</evidence>
<comment type="similarity">
    <text evidence="3">Belongs to the aldolase class II family. AraD/FucA subfamily.</text>
</comment>
<dbReference type="Proteomes" id="UP000676456">
    <property type="component" value="Unassembled WGS sequence"/>
</dbReference>
<comment type="cofactor">
    <cofactor evidence="2">
        <name>Zn(2+)</name>
        <dbReference type="ChEBI" id="CHEBI:29105"/>
    </cofactor>
</comment>
<keyword evidence="8 15" id="KW-0413">Isomerase</keyword>
<dbReference type="FunFam" id="3.40.225.10:FF:000001">
    <property type="entry name" value="L-ribulose-5-phosphate 4-epimerase UlaF"/>
    <property type="match status" value="1"/>
</dbReference>
<dbReference type="SMART" id="SM01007">
    <property type="entry name" value="Aldolase_II"/>
    <property type="match status" value="1"/>
</dbReference>
<dbReference type="SUPFAM" id="SSF53639">
    <property type="entry name" value="AraD/HMP-PK domain-like"/>
    <property type="match status" value="1"/>
</dbReference>
<dbReference type="GO" id="GO:0008742">
    <property type="term" value="F:L-ribulose-phosphate 4-epimerase activity"/>
    <property type="evidence" value="ECO:0007669"/>
    <property type="project" value="UniProtKB-UniRule"/>
</dbReference>
<dbReference type="NCBIfam" id="TIGR00760">
    <property type="entry name" value="araD"/>
    <property type="match status" value="1"/>
</dbReference>
<name>A0A942Z6G7_9BACI</name>
<dbReference type="GO" id="GO:0016832">
    <property type="term" value="F:aldehyde-lyase activity"/>
    <property type="evidence" value="ECO:0007669"/>
    <property type="project" value="TreeGrafter"/>
</dbReference>
<comment type="function">
    <text evidence="10">Involved in the degradation of L-arabinose. Catalyzes the interconversion of L-ribulose 5-phosphate (LRu5P) and D-xylulose 5-phosphate (D-Xu5P) via a retroaldol/aldol mechanism (carbon-carbon bond cleavage analogous to a class II aldolase reaction).</text>
</comment>
<evidence type="ECO:0000256" key="9">
    <source>
        <dbReference type="ARBA" id="ARBA00023277"/>
    </source>
</evidence>
<evidence type="ECO:0000256" key="7">
    <source>
        <dbReference type="ARBA" id="ARBA00022935"/>
    </source>
</evidence>
<evidence type="ECO:0000256" key="8">
    <source>
        <dbReference type="ARBA" id="ARBA00023235"/>
    </source>
</evidence>
<dbReference type="AlphaFoldDB" id="A0A942Z6G7"/>
<dbReference type="GO" id="GO:0008270">
    <property type="term" value="F:zinc ion binding"/>
    <property type="evidence" value="ECO:0007669"/>
    <property type="project" value="InterPro"/>
</dbReference>
<comment type="caution">
    <text evidence="15">The sequence shown here is derived from an EMBL/GenBank/DDBJ whole genome shotgun (WGS) entry which is preliminary data.</text>
</comment>
<keyword evidence="9" id="KW-0119">Carbohydrate metabolism</keyword>
<dbReference type="NCBIfam" id="NF009003">
    <property type="entry name" value="PRK12348.1"/>
    <property type="match status" value="1"/>
</dbReference>
<organism evidence="15 16">
    <name type="scientific">Lederbergia citrea</name>
    <dbReference type="NCBI Taxonomy" id="2833581"/>
    <lineage>
        <taxon>Bacteria</taxon>
        <taxon>Bacillati</taxon>
        <taxon>Bacillota</taxon>
        <taxon>Bacilli</taxon>
        <taxon>Bacillales</taxon>
        <taxon>Bacillaceae</taxon>
        <taxon>Lederbergia</taxon>
    </lineage>
</organism>
<keyword evidence="6" id="KW-0862">Zinc</keyword>
<keyword evidence="16" id="KW-1185">Reference proteome</keyword>
<comment type="catalytic activity">
    <reaction evidence="1">
        <text>L-ribulose 5-phosphate = D-xylulose 5-phosphate</text>
        <dbReference type="Rhea" id="RHEA:22368"/>
        <dbReference type="ChEBI" id="CHEBI:57737"/>
        <dbReference type="ChEBI" id="CHEBI:58226"/>
        <dbReference type="EC" id="5.1.3.4"/>
    </reaction>
</comment>
<evidence type="ECO:0000256" key="12">
    <source>
        <dbReference type="ARBA" id="ARBA00074961"/>
    </source>
</evidence>
<dbReference type="Gene3D" id="3.40.225.10">
    <property type="entry name" value="Class II aldolase/adducin N-terminal domain"/>
    <property type="match status" value="1"/>
</dbReference>
<evidence type="ECO:0000256" key="11">
    <source>
        <dbReference type="ARBA" id="ARBA00060520"/>
    </source>
</evidence>
<evidence type="ECO:0000256" key="2">
    <source>
        <dbReference type="ARBA" id="ARBA00001947"/>
    </source>
</evidence>
<dbReference type="GO" id="GO:0019572">
    <property type="term" value="P:L-arabinose catabolic process"/>
    <property type="evidence" value="ECO:0007669"/>
    <property type="project" value="InterPro"/>
</dbReference>
<sequence>MLKSLKQKVLEANLQLPEHGLVTFTWGNVSGIDRDLGIVVIKPSGVAYDYLKLEDMVVVDLEGNIVEGSLRPSSDTATHLALYKAFSEIGGVVHTHSPWATSWAQAQRPIPALGTTHADYYYGEIPVTRPLTKQEIQDAYELETGNVIIETFKNLDLDPAAMPGVLVAGHAPFCWGKDADEAVHNAVVLDEVAKMAFHTVQLNQHVSAMDQFLLDKHYLRKHGSKAYYGQR</sequence>
<evidence type="ECO:0000256" key="5">
    <source>
        <dbReference type="ARBA" id="ARBA00022723"/>
    </source>
</evidence>
<evidence type="ECO:0000259" key="14">
    <source>
        <dbReference type="SMART" id="SM01007"/>
    </source>
</evidence>
<evidence type="ECO:0000256" key="4">
    <source>
        <dbReference type="ARBA" id="ARBA00013186"/>
    </source>
</evidence>
<dbReference type="NCBIfam" id="NF006047">
    <property type="entry name" value="PRK08193.1"/>
    <property type="match status" value="1"/>
</dbReference>
<dbReference type="InterPro" id="IPR050197">
    <property type="entry name" value="Aldolase_class_II_sugar_metab"/>
</dbReference>
<dbReference type="EC" id="5.1.3.4" evidence="4 13"/>
<dbReference type="RefSeq" id="WP_213099317.1">
    <property type="nucleotide sequence ID" value="NZ_JAGYPH010000003.1"/>
</dbReference>
<keyword evidence="5" id="KW-0479">Metal-binding</keyword>
<dbReference type="CDD" id="cd00398">
    <property type="entry name" value="Aldolase_II"/>
    <property type="match status" value="1"/>
</dbReference>
<protein>
    <recommendedName>
        <fullName evidence="12 13">L-ribulose-5-phosphate 4-epimerase</fullName>
        <ecNumber evidence="4 13">5.1.3.4</ecNumber>
    </recommendedName>
</protein>
<keyword evidence="7" id="KW-0054">Arabinose catabolism</keyword>
<evidence type="ECO:0000313" key="16">
    <source>
        <dbReference type="Proteomes" id="UP000676456"/>
    </source>
</evidence>
<dbReference type="Pfam" id="PF00596">
    <property type="entry name" value="Aldolase_II"/>
    <property type="match status" value="1"/>
</dbReference>
<dbReference type="GO" id="GO:0005829">
    <property type="term" value="C:cytosol"/>
    <property type="evidence" value="ECO:0007669"/>
    <property type="project" value="TreeGrafter"/>
</dbReference>
<accession>A0A942Z6G7</accession>
<dbReference type="InterPro" id="IPR004661">
    <property type="entry name" value="AraD"/>
</dbReference>
<gene>
    <name evidence="15" type="primary">araD</name>
    <name evidence="15" type="ORF">KHA91_16345</name>
</gene>
<proteinExistence type="inferred from homology"/>
<dbReference type="InterPro" id="IPR036409">
    <property type="entry name" value="Aldolase_II/adducin_N_sf"/>
</dbReference>